<keyword evidence="1" id="KW-0479">Metal-binding</keyword>
<evidence type="ECO:0000256" key="2">
    <source>
        <dbReference type="ARBA" id="ARBA00023008"/>
    </source>
</evidence>
<dbReference type="AlphaFoldDB" id="A0A6J6K051"/>
<dbReference type="InterPro" id="IPR028871">
    <property type="entry name" value="BlueCu_1_BS"/>
</dbReference>
<dbReference type="PROSITE" id="PS00196">
    <property type="entry name" value="COPPER_BLUE"/>
    <property type="match status" value="1"/>
</dbReference>
<dbReference type="InterPro" id="IPR008972">
    <property type="entry name" value="Cupredoxin"/>
</dbReference>
<sequence length="160" mass="16849">MRWRTADDVVRVTNGTCPHRSAETLSSLLGSKFSLMKRTLPLLAVLGLALSACGGSSTDAPAETVPADAFVVKAVSGLKFDAQTYGPIPAGDVTFGYVNEDSVRHTLILAKDGVKVPNFKLDVSKKGSVDSGVVNLEAGTYQVICDVPGHTNMRAVLTVE</sequence>
<evidence type="ECO:0000256" key="1">
    <source>
        <dbReference type="ARBA" id="ARBA00022723"/>
    </source>
</evidence>
<dbReference type="EMBL" id="CAEZWE010000004">
    <property type="protein sequence ID" value="CAB4642662.1"/>
    <property type="molecule type" value="Genomic_DNA"/>
</dbReference>
<keyword evidence="2" id="KW-0186">Copper</keyword>
<gene>
    <name evidence="3" type="ORF">UFOPK1704_00681</name>
    <name evidence="4" type="ORF">UFOPK2169_00227</name>
</gene>
<organism evidence="4">
    <name type="scientific">freshwater metagenome</name>
    <dbReference type="NCBI Taxonomy" id="449393"/>
    <lineage>
        <taxon>unclassified sequences</taxon>
        <taxon>metagenomes</taxon>
        <taxon>ecological metagenomes</taxon>
    </lineage>
</organism>
<dbReference type="EMBL" id="CAEZTQ010000122">
    <property type="protein sequence ID" value="CAB4575472.1"/>
    <property type="molecule type" value="Genomic_DNA"/>
</dbReference>
<protein>
    <submittedName>
        <fullName evidence="4">Unannotated protein</fullName>
    </submittedName>
</protein>
<dbReference type="Gene3D" id="2.60.40.420">
    <property type="entry name" value="Cupredoxins - blue copper proteins"/>
    <property type="match status" value="1"/>
</dbReference>
<name>A0A6J6K051_9ZZZZ</name>
<proteinExistence type="predicted"/>
<reference evidence="4" key="1">
    <citation type="submission" date="2020-05" db="EMBL/GenBank/DDBJ databases">
        <authorList>
            <person name="Chiriac C."/>
            <person name="Salcher M."/>
            <person name="Ghai R."/>
            <person name="Kavagutti S V."/>
        </authorList>
    </citation>
    <scope>NUCLEOTIDE SEQUENCE</scope>
</reference>
<dbReference type="GO" id="GO:0046872">
    <property type="term" value="F:metal ion binding"/>
    <property type="evidence" value="ECO:0007669"/>
    <property type="project" value="UniProtKB-KW"/>
</dbReference>
<evidence type="ECO:0000313" key="3">
    <source>
        <dbReference type="EMBL" id="CAB4575472.1"/>
    </source>
</evidence>
<accession>A0A6J6K051</accession>
<evidence type="ECO:0000313" key="4">
    <source>
        <dbReference type="EMBL" id="CAB4642662.1"/>
    </source>
</evidence>
<dbReference type="SUPFAM" id="SSF49503">
    <property type="entry name" value="Cupredoxins"/>
    <property type="match status" value="1"/>
</dbReference>